<reference evidence="2 3" key="1">
    <citation type="submission" date="2014-12" db="EMBL/GenBank/DDBJ databases">
        <title>Draft genome sequence of Cohnella kolymensis strain B-2846.</title>
        <authorList>
            <person name="Karlyshev A.V."/>
            <person name="Kudryashova E.B."/>
        </authorList>
    </citation>
    <scope>NUCLEOTIDE SEQUENCE [LARGE SCALE GENOMIC DNA]</scope>
    <source>
        <strain evidence="2 3">VKM B-2846</strain>
    </source>
</reference>
<evidence type="ECO:0000313" key="3">
    <source>
        <dbReference type="Proteomes" id="UP000054526"/>
    </source>
</evidence>
<dbReference type="InterPro" id="IPR000182">
    <property type="entry name" value="GNAT_dom"/>
</dbReference>
<name>A0ABR5A1U5_9BACL</name>
<dbReference type="EMBL" id="JXAL01000024">
    <property type="protein sequence ID" value="KIL35036.1"/>
    <property type="molecule type" value="Genomic_DNA"/>
</dbReference>
<gene>
    <name evidence="2" type="ORF">SD71_15340</name>
</gene>
<protein>
    <recommendedName>
        <fullName evidence="1">N-acetyltransferase domain-containing protein</fullName>
    </recommendedName>
</protein>
<evidence type="ECO:0000259" key="1">
    <source>
        <dbReference type="Pfam" id="PF13302"/>
    </source>
</evidence>
<dbReference type="PANTHER" id="PTHR43415:SF4">
    <property type="entry name" value="N-ACETYLTRANSFERASE DOMAIN-CONTAINING PROTEIN"/>
    <property type="match status" value="1"/>
</dbReference>
<proteinExistence type="predicted"/>
<comment type="caution">
    <text evidence="2">The sequence shown here is derived from an EMBL/GenBank/DDBJ whole genome shotgun (WGS) entry which is preliminary data.</text>
</comment>
<dbReference type="PANTHER" id="PTHR43415">
    <property type="entry name" value="SPERMIDINE N(1)-ACETYLTRANSFERASE"/>
    <property type="match status" value="1"/>
</dbReference>
<dbReference type="InterPro" id="IPR016181">
    <property type="entry name" value="Acyl_CoA_acyltransferase"/>
</dbReference>
<dbReference type="Pfam" id="PF13302">
    <property type="entry name" value="Acetyltransf_3"/>
    <property type="match status" value="1"/>
</dbReference>
<dbReference type="SUPFAM" id="SSF55729">
    <property type="entry name" value="Acyl-CoA N-acyltransferases (Nat)"/>
    <property type="match status" value="1"/>
</dbReference>
<keyword evidence="3" id="KW-1185">Reference proteome</keyword>
<dbReference type="RefSeq" id="WP_041064959.1">
    <property type="nucleotide sequence ID" value="NZ_JXAL01000024.1"/>
</dbReference>
<organism evidence="2 3">
    <name type="scientific">Cohnella kolymensis</name>
    <dbReference type="NCBI Taxonomy" id="1590652"/>
    <lineage>
        <taxon>Bacteria</taxon>
        <taxon>Bacillati</taxon>
        <taxon>Bacillota</taxon>
        <taxon>Bacilli</taxon>
        <taxon>Bacillales</taxon>
        <taxon>Paenibacillaceae</taxon>
        <taxon>Cohnella</taxon>
    </lineage>
</organism>
<evidence type="ECO:0000313" key="2">
    <source>
        <dbReference type="EMBL" id="KIL35036.1"/>
    </source>
</evidence>
<accession>A0ABR5A1U5</accession>
<sequence>MNSIILTGERVTLRNITTEDLHTLWAFIYGEEFPEWKNWDAPYFPLNFQTYEQLSEQMKTLLQAAYWNGGYGTEALRLWIDYLLSSLPLVRIGLTTWSGNPRMVRCAEKLGMKMEGCIRKCRLYKGNYYDSIRMGMLREEWTT</sequence>
<dbReference type="Proteomes" id="UP000054526">
    <property type="component" value="Unassembled WGS sequence"/>
</dbReference>
<feature type="domain" description="N-acetyltransferase" evidence="1">
    <location>
        <begin position="60"/>
        <end position="113"/>
    </location>
</feature>
<dbReference type="Gene3D" id="3.40.630.30">
    <property type="match status" value="1"/>
</dbReference>